<dbReference type="AlphaFoldDB" id="A0A7U2EXJ1"/>
<sequence>MASTATSIKSGFLNLPAELRNDICQLALTDKIPLFAEVNWPRGRALLSASVPVDIDPTQEFNQLKYVCRQFNEEAAGLELKYNDLDIWKLDRHAGRNIGKMLFLVAGCVGKSKKHWLNGIVFHLKEKPRIVFQPKDLVAGHDAIFAFRTKYLLTKVHLTIPEWNLKLQRSSYGAANRVLSAVEFFLDGLSWEIVLHDLLPIPALTPIVLISRPKPVRSNDIIVPGVHQVSNFRIFPSDIEIEKDEGTILAACLWLGRLGHLRPQINDPDAFTYLCVELVKKWVKYGV</sequence>
<accession>A0A7U2EXJ1</accession>
<dbReference type="Proteomes" id="UP000663193">
    <property type="component" value="Chromosome 5"/>
</dbReference>
<proteinExistence type="predicted"/>
<dbReference type="PANTHER" id="PTHR42085">
    <property type="entry name" value="F-BOX DOMAIN-CONTAINING PROTEIN"/>
    <property type="match status" value="1"/>
</dbReference>
<dbReference type="PANTHER" id="PTHR42085:SF1">
    <property type="entry name" value="F-BOX DOMAIN-CONTAINING PROTEIN"/>
    <property type="match status" value="1"/>
</dbReference>
<reference evidence="2" key="1">
    <citation type="journal article" date="2021" name="BMC Genomics">
        <title>Chromosome-level genome assembly and manually-curated proteome of model necrotroph Parastagonospora nodorum Sn15 reveals a genome-wide trove of candidate effector homologs, and redundancy of virulence-related functions within an accessory chromosome.</title>
        <authorList>
            <person name="Bertazzoni S."/>
            <person name="Jones D.A.B."/>
            <person name="Phan H.T."/>
            <person name="Tan K.-C."/>
            <person name="Hane J.K."/>
        </authorList>
    </citation>
    <scope>NUCLEOTIDE SEQUENCE [LARGE SCALE GENOMIC DNA]</scope>
    <source>
        <strain evidence="2">SN15 / ATCC MYA-4574 / FGSC 10173)</strain>
    </source>
</reference>
<dbReference type="EMBL" id="CP069027">
    <property type="protein sequence ID" value="QRC94854.1"/>
    <property type="molecule type" value="Genomic_DNA"/>
</dbReference>
<dbReference type="InterPro" id="IPR038883">
    <property type="entry name" value="AN11006-like"/>
</dbReference>
<organism evidence="1 2">
    <name type="scientific">Phaeosphaeria nodorum (strain SN15 / ATCC MYA-4574 / FGSC 10173)</name>
    <name type="common">Glume blotch fungus</name>
    <name type="synonym">Parastagonospora nodorum</name>
    <dbReference type="NCBI Taxonomy" id="321614"/>
    <lineage>
        <taxon>Eukaryota</taxon>
        <taxon>Fungi</taxon>
        <taxon>Dikarya</taxon>
        <taxon>Ascomycota</taxon>
        <taxon>Pezizomycotina</taxon>
        <taxon>Dothideomycetes</taxon>
        <taxon>Pleosporomycetidae</taxon>
        <taxon>Pleosporales</taxon>
        <taxon>Pleosporineae</taxon>
        <taxon>Phaeosphaeriaceae</taxon>
        <taxon>Parastagonospora</taxon>
    </lineage>
</organism>
<name>A0A7U2EXJ1_PHANO</name>
<keyword evidence="2" id="KW-1185">Reference proteome</keyword>
<dbReference type="OrthoDB" id="3715222at2759"/>
<protein>
    <submittedName>
        <fullName evidence="1">Uncharacterized protein</fullName>
    </submittedName>
</protein>
<evidence type="ECO:0000313" key="1">
    <source>
        <dbReference type="EMBL" id="QRC94854.1"/>
    </source>
</evidence>
<gene>
    <name evidence="1" type="ORF">JI435_431420</name>
</gene>
<evidence type="ECO:0000313" key="2">
    <source>
        <dbReference type="Proteomes" id="UP000663193"/>
    </source>
</evidence>
<dbReference type="VEuPathDB" id="FungiDB:JI435_431420"/>